<dbReference type="AlphaFoldDB" id="A9U7S3"/>
<sequence>MQSGYHNLPMVNGVQQQDGRQFRADEVEYNLNDKVTSLSMNLAGAYPEFAGIRTWIRSVHFYRGLSPNIEISDNFLLNQVTDDITQILITPHPPQTEEIGNIILQDKNNNRVKIQYDSEMYAYSVEKILLEDEIMREIWGDALYRMKLTAIIPADRGECVIRISR</sequence>
<gene>
    <name evidence="1" type="ORF">PHYPADRAFT_104035</name>
</gene>
<dbReference type="Gene3D" id="2.70.98.70">
    <property type="match status" value="1"/>
</dbReference>
<accession>A9U7S3</accession>
<organism>
    <name type="scientific">Physcomitrium patens</name>
    <name type="common">Spreading-leaved earth moss</name>
    <name type="synonym">Physcomitrella patens</name>
    <dbReference type="NCBI Taxonomy" id="3218"/>
    <lineage>
        <taxon>Eukaryota</taxon>
        <taxon>Viridiplantae</taxon>
        <taxon>Streptophyta</taxon>
        <taxon>Embryophyta</taxon>
        <taxon>Bryophyta</taxon>
        <taxon>Bryophytina</taxon>
        <taxon>Bryopsida</taxon>
        <taxon>Funariidae</taxon>
        <taxon>Funariales</taxon>
        <taxon>Funariaceae</taxon>
        <taxon>Physcomitrium</taxon>
    </lineage>
</organism>
<reference evidence="1" key="1">
    <citation type="journal article" date="2008" name="Science">
        <title>The Physcomitrella genome reveals evolutionary insights into the conquest of land by plants.</title>
        <authorList>
            <person name="Rensing S."/>
            <person name="Lang D."/>
            <person name="Zimmer A."/>
            <person name="Terry A."/>
            <person name="Salamov A."/>
            <person name="Shapiro H."/>
            <person name="Nishiyama T."/>
            <person name="Perroud P.-F."/>
            <person name="Lindquist E."/>
            <person name="Kamisugi Y."/>
            <person name="Tanahashi T."/>
            <person name="Sakakibara K."/>
            <person name="Fujita T."/>
            <person name="Oishi K."/>
            <person name="Shin-I T."/>
            <person name="Kuroki Y."/>
            <person name="Toyoda A."/>
            <person name="Suzuki Y."/>
            <person name="Hashimoto A."/>
            <person name="Yamaguchi K."/>
            <person name="Sugano A."/>
            <person name="Kohara Y."/>
            <person name="Fujiyama A."/>
            <person name="Anterola A."/>
            <person name="Aoki S."/>
            <person name="Ashton N."/>
            <person name="Barbazuk W.B."/>
            <person name="Barker E."/>
            <person name="Bennetzen J."/>
            <person name="Bezanilla M."/>
            <person name="Blankenship R."/>
            <person name="Cho S.H."/>
            <person name="Dutcher S."/>
            <person name="Estelle M."/>
            <person name="Fawcett J.A."/>
            <person name="Gundlach H."/>
            <person name="Hanada K."/>
            <person name="Heyl A."/>
            <person name="Hicks K.A."/>
            <person name="Hugh J."/>
            <person name="Lohr M."/>
            <person name="Mayer K."/>
            <person name="Melkozernov A."/>
            <person name="Murata T."/>
            <person name="Nelson D."/>
            <person name="Pils B."/>
            <person name="Prigge M."/>
            <person name="Reiss B."/>
            <person name="Renner T."/>
            <person name="Rombauts S."/>
            <person name="Rushton P."/>
            <person name="Sanderfoot A."/>
            <person name="Schween G."/>
            <person name="Shiu S.-H."/>
            <person name="Stueber K."/>
            <person name="Theodoulou F.L."/>
            <person name="Tu H."/>
            <person name="Van de Peer Y."/>
            <person name="Verrier P.J."/>
            <person name="Waters E."/>
            <person name="Wood A."/>
            <person name="Yang L."/>
            <person name="Cove D."/>
            <person name="Cuming A."/>
            <person name="Hasebe M."/>
            <person name="Lucas S."/>
            <person name="Mishler D.B."/>
            <person name="Reski R."/>
            <person name="Grigoriev I."/>
            <person name="Quatrano R.S."/>
            <person name="Boore J.L."/>
        </authorList>
    </citation>
    <scope>NUCLEOTIDE SEQUENCE [LARGE SCALE GENOMIC DNA]</scope>
</reference>
<name>A9U7S3_PHYPA</name>
<evidence type="ECO:0000313" key="1">
    <source>
        <dbReference type="EMBL" id="EDQ48281.1"/>
    </source>
</evidence>
<dbReference type="EMBL" id="DS546634">
    <property type="protein sequence ID" value="EDQ48281.1"/>
    <property type="molecule type" value="Genomic_DNA"/>
</dbReference>
<proteinExistence type="predicted"/>
<protein>
    <submittedName>
        <fullName evidence="1">Predicted protein</fullName>
    </submittedName>
</protein>